<evidence type="ECO:0000256" key="15">
    <source>
        <dbReference type="ARBA" id="ARBA00049551"/>
    </source>
</evidence>
<evidence type="ECO:0000256" key="6">
    <source>
        <dbReference type="ARBA" id="ARBA00022660"/>
    </source>
</evidence>
<dbReference type="PRINTS" id="PR01437">
    <property type="entry name" value="NUOXDRDTASE4"/>
</dbReference>
<feature type="transmembrane region" description="Helical" evidence="16">
    <location>
        <begin position="217"/>
        <end position="237"/>
    </location>
</feature>
<feature type="transmembrane region" description="Helical" evidence="16">
    <location>
        <begin position="146"/>
        <end position="167"/>
    </location>
</feature>
<evidence type="ECO:0000256" key="9">
    <source>
        <dbReference type="ARBA" id="ARBA00022982"/>
    </source>
</evidence>
<feature type="transmembrane region" description="Helical" evidence="16">
    <location>
        <begin position="64"/>
        <end position="84"/>
    </location>
</feature>
<dbReference type="GO" id="GO:0031966">
    <property type="term" value="C:mitochondrial membrane"/>
    <property type="evidence" value="ECO:0007669"/>
    <property type="project" value="UniProtKB-SubCell"/>
</dbReference>
<keyword evidence="13 16" id="KW-0496">Mitochondrion</keyword>
<keyword evidence="9 16" id="KW-0249">Electron transport</keyword>
<keyword evidence="10 16" id="KW-1133">Transmembrane helix</keyword>
<feature type="transmembrane region" description="Helical" evidence="16">
    <location>
        <begin position="278"/>
        <end position="299"/>
    </location>
</feature>
<comment type="similarity">
    <text evidence="2 16">Belongs to the complex I subunit 4 family.</text>
</comment>
<gene>
    <name evidence="19" type="primary">nad4</name>
</gene>
<accession>A0AA96WN55</accession>
<proteinExistence type="inferred from homology"/>
<dbReference type="EMBL" id="OR551480">
    <property type="protein sequence ID" value="WNZ34608.1"/>
    <property type="molecule type" value="Genomic_DNA"/>
</dbReference>
<keyword evidence="8" id="KW-1278">Translocase</keyword>
<dbReference type="InterPro" id="IPR003918">
    <property type="entry name" value="NADH_UbQ_OxRdtase"/>
</dbReference>
<comment type="catalytic activity">
    <reaction evidence="15 16">
        <text>a ubiquinone + NADH + 5 H(+)(in) = a ubiquinol + NAD(+) + 4 H(+)(out)</text>
        <dbReference type="Rhea" id="RHEA:29091"/>
        <dbReference type="Rhea" id="RHEA-COMP:9565"/>
        <dbReference type="Rhea" id="RHEA-COMP:9566"/>
        <dbReference type="ChEBI" id="CHEBI:15378"/>
        <dbReference type="ChEBI" id="CHEBI:16389"/>
        <dbReference type="ChEBI" id="CHEBI:17976"/>
        <dbReference type="ChEBI" id="CHEBI:57540"/>
        <dbReference type="ChEBI" id="CHEBI:57945"/>
        <dbReference type="EC" id="7.1.1.2"/>
    </reaction>
</comment>
<dbReference type="AlphaFoldDB" id="A0AA96WN55"/>
<evidence type="ECO:0000256" key="13">
    <source>
        <dbReference type="ARBA" id="ARBA00023128"/>
    </source>
</evidence>
<evidence type="ECO:0000256" key="8">
    <source>
        <dbReference type="ARBA" id="ARBA00022967"/>
    </source>
</evidence>
<dbReference type="GO" id="GO:0042773">
    <property type="term" value="P:ATP synthesis coupled electron transport"/>
    <property type="evidence" value="ECO:0007669"/>
    <property type="project" value="InterPro"/>
</dbReference>
<evidence type="ECO:0000256" key="3">
    <source>
        <dbReference type="ARBA" id="ARBA00012944"/>
    </source>
</evidence>
<evidence type="ECO:0000259" key="17">
    <source>
        <dbReference type="Pfam" id="PF00361"/>
    </source>
</evidence>
<feature type="transmembrane region" description="Helical" evidence="16">
    <location>
        <begin position="335"/>
        <end position="355"/>
    </location>
</feature>
<dbReference type="GO" id="GO:0015990">
    <property type="term" value="P:electron transport coupled proton transport"/>
    <property type="evidence" value="ECO:0007669"/>
    <property type="project" value="TreeGrafter"/>
</dbReference>
<organism evidence="19">
    <name type="scientific">Siboglinum plumosum</name>
    <dbReference type="NCBI Taxonomy" id="3080496"/>
    <lineage>
        <taxon>Eukaryota</taxon>
        <taxon>Metazoa</taxon>
        <taxon>Spiralia</taxon>
        <taxon>Lophotrochozoa</taxon>
        <taxon>Annelida</taxon>
        <taxon>Polychaeta</taxon>
        <taxon>Sedentaria</taxon>
        <taxon>Canalipalpata</taxon>
        <taxon>Sabellida</taxon>
        <taxon>Siboglinidae</taxon>
        <taxon>Siboglinum</taxon>
    </lineage>
</organism>
<geneLocation type="mitochondrion" evidence="19"/>
<dbReference type="GO" id="GO:0048039">
    <property type="term" value="F:ubiquinone binding"/>
    <property type="evidence" value="ECO:0007669"/>
    <property type="project" value="TreeGrafter"/>
</dbReference>
<feature type="transmembrane region" description="Helical" evidence="16">
    <location>
        <begin position="375"/>
        <end position="405"/>
    </location>
</feature>
<evidence type="ECO:0000256" key="14">
    <source>
        <dbReference type="ARBA" id="ARBA00023136"/>
    </source>
</evidence>
<dbReference type="PANTHER" id="PTHR43507:SF20">
    <property type="entry name" value="NADH-UBIQUINONE OXIDOREDUCTASE CHAIN 4"/>
    <property type="match status" value="1"/>
</dbReference>
<keyword evidence="14 16" id="KW-0472">Membrane</keyword>
<comment type="subcellular location">
    <subcellularLocation>
        <location evidence="1 16">Mitochondrion membrane</location>
        <topology evidence="1 16">Multi-pass membrane protein</topology>
    </subcellularLocation>
</comment>
<keyword evidence="5 16" id="KW-0813">Transport</keyword>
<dbReference type="InterPro" id="IPR000260">
    <property type="entry name" value="NADH4_N"/>
</dbReference>
<feature type="domain" description="NADH:quinone oxidoreductase/Mrp antiporter transmembrane" evidence="17">
    <location>
        <begin position="110"/>
        <end position="390"/>
    </location>
</feature>
<evidence type="ECO:0000256" key="7">
    <source>
        <dbReference type="ARBA" id="ARBA00022692"/>
    </source>
</evidence>
<dbReference type="EC" id="7.1.1.2" evidence="3 16"/>
<evidence type="ECO:0000256" key="16">
    <source>
        <dbReference type="RuleBase" id="RU003297"/>
    </source>
</evidence>
<reference evidence="19" key="1">
    <citation type="submission" date="2023-09" db="EMBL/GenBank/DDBJ databases">
        <title>Complete mitochondrial genome of Siboglinum plumosum (Annelida: Siboglinidae) and its phylogenetic analysis.</title>
        <authorList>
            <person name="Starunov V.V."/>
        </authorList>
    </citation>
    <scope>NUCLEOTIDE SEQUENCE</scope>
</reference>
<dbReference type="GO" id="GO:0003954">
    <property type="term" value="F:NADH dehydrogenase activity"/>
    <property type="evidence" value="ECO:0007669"/>
    <property type="project" value="TreeGrafter"/>
</dbReference>
<dbReference type="Pfam" id="PF01059">
    <property type="entry name" value="Oxidored_q5_N"/>
    <property type="match status" value="1"/>
</dbReference>
<keyword evidence="7 16" id="KW-0812">Transmembrane</keyword>
<dbReference type="GO" id="GO:0008137">
    <property type="term" value="F:NADH dehydrogenase (ubiquinone) activity"/>
    <property type="evidence" value="ECO:0007669"/>
    <property type="project" value="UniProtKB-UniRule"/>
</dbReference>
<evidence type="ECO:0000313" key="19">
    <source>
        <dbReference type="EMBL" id="WNZ34608.1"/>
    </source>
</evidence>
<evidence type="ECO:0000256" key="10">
    <source>
        <dbReference type="ARBA" id="ARBA00022989"/>
    </source>
</evidence>
<feature type="transmembrane region" description="Helical" evidence="16">
    <location>
        <begin position="426"/>
        <end position="447"/>
    </location>
</feature>
<evidence type="ECO:0000256" key="12">
    <source>
        <dbReference type="ARBA" id="ARBA00023075"/>
    </source>
</evidence>
<evidence type="ECO:0000256" key="11">
    <source>
        <dbReference type="ARBA" id="ARBA00023027"/>
    </source>
</evidence>
<dbReference type="InterPro" id="IPR001750">
    <property type="entry name" value="ND/Mrp_TM"/>
</dbReference>
<evidence type="ECO:0000259" key="18">
    <source>
        <dbReference type="Pfam" id="PF01059"/>
    </source>
</evidence>
<name>A0AA96WN55_9ANNE</name>
<protein>
    <recommendedName>
        <fullName evidence="4 16">NADH-ubiquinone oxidoreductase chain 4</fullName>
        <ecNumber evidence="3 16">7.1.1.2</ecNumber>
    </recommendedName>
</protein>
<evidence type="ECO:0000256" key="5">
    <source>
        <dbReference type="ARBA" id="ARBA00022448"/>
    </source>
</evidence>
<feature type="domain" description="NADH:ubiquinone oxidoreductase chain 4 N-terminal" evidence="18">
    <location>
        <begin position="1"/>
        <end position="106"/>
    </location>
</feature>
<dbReference type="Pfam" id="PF00361">
    <property type="entry name" value="Proton_antipo_M"/>
    <property type="match status" value="1"/>
</dbReference>
<sequence>MLKFFFFFMSFFLLFPTLPSHFSWSALMNSLFLSTPLLVIFMINPLNYLSSLTFYFSLDSMSNLLILLSFWITALMLMASTTILMMPSHKLFMKTSLLLLAILILAFSTNNLLLFYIFFEASLIPIFSMIMIWGYQPERLQASLYLILYTISASLPLLILIFFMLKVNFHLNIFFYNWNFPCSSMNLIMYLLSLLAFLVKLPMFLLHLWLPKAHVEAPVAGSMILASALLKLGSYGLFRFTEIFQSMNIYLSSSLIPLSLVGGSLISFLCLRQTDMKALIAYSSVSHMALLLSGLLPSFSCGMKGALILMISHGLCSSSLFFLVNILYSLTHTRSIFLTKGILAMFPMFSFWWFISNMINMSAPPSINLLSEILLISSILPLSLVTTLPLFLMMFFTAAYSLYIYSSSQHGPFLLFLNNLNSINSNYLLLISLHLIPLLLLVIKLSLFF</sequence>
<dbReference type="PANTHER" id="PTHR43507">
    <property type="entry name" value="NADH-UBIQUINONE OXIDOREDUCTASE CHAIN 4"/>
    <property type="match status" value="1"/>
</dbReference>
<comment type="function">
    <text evidence="16">Core subunit of the mitochondrial membrane respiratory chain NADH dehydrogenase (Complex I) which catalyzes electron transfer from NADH through the respiratory chain, using ubiquinone as an electron acceptor. Essential for the catalytic activity and assembly of complex I.</text>
</comment>
<evidence type="ECO:0000256" key="4">
    <source>
        <dbReference type="ARBA" id="ARBA00021006"/>
    </source>
</evidence>
<feature type="transmembrane region" description="Helical" evidence="16">
    <location>
        <begin position="305"/>
        <end position="328"/>
    </location>
</feature>
<keyword evidence="6 16" id="KW-0679">Respiratory chain</keyword>
<evidence type="ECO:0000256" key="1">
    <source>
        <dbReference type="ARBA" id="ARBA00004225"/>
    </source>
</evidence>
<feature type="transmembrane region" description="Helical" evidence="16">
    <location>
        <begin position="249"/>
        <end position="271"/>
    </location>
</feature>
<evidence type="ECO:0000256" key="2">
    <source>
        <dbReference type="ARBA" id="ARBA00009025"/>
    </source>
</evidence>
<feature type="transmembrane region" description="Helical" evidence="16">
    <location>
        <begin position="187"/>
        <end position="210"/>
    </location>
</feature>
<keyword evidence="12 16" id="KW-0830">Ubiquinone</keyword>
<keyword evidence="11 16" id="KW-0520">NAD</keyword>